<dbReference type="Gene3D" id="3.20.20.370">
    <property type="entry name" value="Glycoside hydrolase/deacetylase"/>
    <property type="match status" value="1"/>
</dbReference>
<dbReference type="RefSeq" id="WP_345924542.1">
    <property type="nucleotide sequence ID" value="NZ_JBDIVF010000001.1"/>
</dbReference>
<dbReference type="Proteomes" id="UP001548590">
    <property type="component" value="Unassembled WGS sequence"/>
</dbReference>
<dbReference type="Pfam" id="PF01522">
    <property type="entry name" value="Polysacc_deac_1"/>
    <property type="match status" value="1"/>
</dbReference>
<sequence>MKNWQPTPFLKCSLALHLALLLAWLLQPASWPLLLAIFLLDHLVIALAGLWPRSRLLGENLVRLPAAAAARGEVAITIDDGPDPVVTPQVLRILAAHGAKASFFCIGERAAAHPELVQAIVAAGHAVENHGQRHRNALAFSGFAGWRRELADAQHTLTALAGSPPRFYRALAGIRNPFLDPVLQSLGLRLASWTRRGFDTRNASASDVLARLSRDLAAGNILLLHDGHAARDAGGEPVILAVLPELLTLLARHGLRPVTLRDACHES</sequence>
<keyword evidence="4" id="KW-1185">Reference proteome</keyword>
<evidence type="ECO:0000313" key="4">
    <source>
        <dbReference type="Proteomes" id="UP001548590"/>
    </source>
</evidence>
<gene>
    <name evidence="3" type="ORF">ABVT11_05590</name>
</gene>
<name>A0ABV2CN13_9RHOO</name>
<comment type="caution">
    <text evidence="3">The sequence shown here is derived from an EMBL/GenBank/DDBJ whole genome shotgun (WGS) entry which is preliminary data.</text>
</comment>
<dbReference type="InterPro" id="IPR002509">
    <property type="entry name" value="NODB_dom"/>
</dbReference>
<dbReference type="PROSITE" id="PS51677">
    <property type="entry name" value="NODB"/>
    <property type="match status" value="1"/>
</dbReference>
<keyword evidence="1" id="KW-1133">Transmembrane helix</keyword>
<evidence type="ECO:0000256" key="1">
    <source>
        <dbReference type="SAM" id="Phobius"/>
    </source>
</evidence>
<dbReference type="SUPFAM" id="SSF88713">
    <property type="entry name" value="Glycoside hydrolase/deacetylase"/>
    <property type="match status" value="1"/>
</dbReference>
<dbReference type="InterPro" id="IPR011330">
    <property type="entry name" value="Glyco_hydro/deAcase_b/a-brl"/>
</dbReference>
<dbReference type="PANTHER" id="PTHR10587:SF137">
    <property type="entry name" value="4-DEOXY-4-FORMAMIDO-L-ARABINOSE-PHOSPHOUNDECAPRENOL DEFORMYLASE ARND-RELATED"/>
    <property type="match status" value="1"/>
</dbReference>
<dbReference type="InterPro" id="IPR050248">
    <property type="entry name" value="Polysacc_deacetylase_ArnD"/>
</dbReference>
<keyword evidence="1" id="KW-0472">Membrane</keyword>
<accession>A0ABV2CN13</accession>
<evidence type="ECO:0000259" key="2">
    <source>
        <dbReference type="PROSITE" id="PS51677"/>
    </source>
</evidence>
<reference evidence="3 4" key="1">
    <citation type="submission" date="2024-07" db="EMBL/GenBank/DDBJ databases">
        <title>Uliginosibacterium paludis KCTC:42655.</title>
        <authorList>
            <person name="Kim M.K."/>
        </authorList>
    </citation>
    <scope>NUCLEOTIDE SEQUENCE [LARGE SCALE GENOMIC DNA]</scope>
    <source>
        <strain evidence="3 4">KCTC 42655</strain>
    </source>
</reference>
<organism evidence="3 4">
    <name type="scientific">Uliginosibacterium paludis</name>
    <dbReference type="NCBI Taxonomy" id="1615952"/>
    <lineage>
        <taxon>Bacteria</taxon>
        <taxon>Pseudomonadati</taxon>
        <taxon>Pseudomonadota</taxon>
        <taxon>Betaproteobacteria</taxon>
        <taxon>Rhodocyclales</taxon>
        <taxon>Zoogloeaceae</taxon>
        <taxon>Uliginosibacterium</taxon>
    </lineage>
</organism>
<dbReference type="PANTHER" id="PTHR10587">
    <property type="entry name" value="GLYCOSYL TRANSFERASE-RELATED"/>
    <property type="match status" value="1"/>
</dbReference>
<keyword evidence="1" id="KW-0812">Transmembrane</keyword>
<feature type="transmembrane region" description="Helical" evidence="1">
    <location>
        <begin position="9"/>
        <end position="27"/>
    </location>
</feature>
<dbReference type="EMBL" id="JBEWLZ010000002">
    <property type="protein sequence ID" value="MET1489289.1"/>
    <property type="molecule type" value="Genomic_DNA"/>
</dbReference>
<evidence type="ECO:0000313" key="3">
    <source>
        <dbReference type="EMBL" id="MET1489289.1"/>
    </source>
</evidence>
<dbReference type="CDD" id="cd10959">
    <property type="entry name" value="CE4_NodB_like_3"/>
    <property type="match status" value="1"/>
</dbReference>
<protein>
    <submittedName>
        <fullName evidence="3">Polysaccharide deacetylase family protein</fullName>
    </submittedName>
</protein>
<feature type="domain" description="NodB homology" evidence="2">
    <location>
        <begin position="72"/>
        <end position="258"/>
    </location>
</feature>
<proteinExistence type="predicted"/>